<protein>
    <submittedName>
        <fullName evidence="3">Phasin family protein</fullName>
    </submittedName>
</protein>
<evidence type="ECO:0000313" key="3">
    <source>
        <dbReference type="EMBL" id="THF65163.1"/>
    </source>
</evidence>
<feature type="region of interest" description="Disordered" evidence="1">
    <location>
        <begin position="169"/>
        <end position="192"/>
    </location>
</feature>
<organism evidence="3 4">
    <name type="scientific">Pseudothauera rhizosphaerae</name>
    <dbReference type="NCBI Taxonomy" id="2565932"/>
    <lineage>
        <taxon>Bacteria</taxon>
        <taxon>Pseudomonadati</taxon>
        <taxon>Pseudomonadota</taxon>
        <taxon>Betaproteobacteria</taxon>
        <taxon>Rhodocyclales</taxon>
        <taxon>Zoogloeaceae</taxon>
        <taxon>Pseudothauera</taxon>
    </lineage>
</organism>
<dbReference type="AlphaFoldDB" id="A0A4S4AYT5"/>
<keyword evidence="4" id="KW-1185">Reference proteome</keyword>
<name>A0A4S4AYT5_9RHOO</name>
<sequence length="192" mass="19749">MSSSNEHFSAIGRQSLESLEAIGSSVLKAAEQSLGLHLQTARSLFEHSLSSVRGLSESGDASAYWSSAPALAQPGIEHLVSWSQGLYEIASRTQQELGRHGESLLSEISKSLSGLLDQAARHAPSGSEHGIAAVKSALSATRSTLDNISQASRKVAEIADANVAAASQAAIKSSSGSSSGSSSSRSSSRKVA</sequence>
<accession>A0A4S4AYT5</accession>
<dbReference type="OrthoDB" id="5298576at2"/>
<comment type="caution">
    <text evidence="3">The sequence shown here is derived from an EMBL/GenBank/DDBJ whole genome shotgun (WGS) entry which is preliminary data.</text>
</comment>
<reference evidence="3 4" key="1">
    <citation type="submission" date="2019-04" db="EMBL/GenBank/DDBJ databases">
        <title>Azoarcus rhizosphaerae sp. nov. isolated from rhizosphere of Ficus religiosa.</title>
        <authorList>
            <person name="Lin S.-Y."/>
            <person name="Hameed A."/>
            <person name="Hsu Y.-H."/>
            <person name="Young C.-C."/>
        </authorList>
    </citation>
    <scope>NUCLEOTIDE SEQUENCE [LARGE SCALE GENOMIC DNA]</scope>
    <source>
        <strain evidence="3 4">CC-YHH848</strain>
    </source>
</reference>
<dbReference type="RefSeq" id="WP_136383056.1">
    <property type="nucleotide sequence ID" value="NZ_SSOD01000001.1"/>
</dbReference>
<dbReference type="Pfam" id="PF09361">
    <property type="entry name" value="Phasin_2"/>
    <property type="match status" value="1"/>
</dbReference>
<dbReference type="EMBL" id="SSOD01000001">
    <property type="protein sequence ID" value="THF65163.1"/>
    <property type="molecule type" value="Genomic_DNA"/>
</dbReference>
<evidence type="ECO:0000259" key="2">
    <source>
        <dbReference type="Pfam" id="PF09361"/>
    </source>
</evidence>
<evidence type="ECO:0000256" key="1">
    <source>
        <dbReference type="SAM" id="MobiDB-lite"/>
    </source>
</evidence>
<proteinExistence type="predicted"/>
<gene>
    <name evidence="3" type="ORF">E6O51_00745</name>
</gene>
<feature type="compositionally biased region" description="Low complexity" evidence="1">
    <location>
        <begin position="169"/>
        <end position="186"/>
    </location>
</feature>
<dbReference type="InterPro" id="IPR018968">
    <property type="entry name" value="Phasin"/>
</dbReference>
<evidence type="ECO:0000313" key="4">
    <source>
        <dbReference type="Proteomes" id="UP000307956"/>
    </source>
</evidence>
<dbReference type="Proteomes" id="UP000307956">
    <property type="component" value="Unassembled WGS sequence"/>
</dbReference>
<feature type="domain" description="Phasin" evidence="2">
    <location>
        <begin position="6"/>
        <end position="99"/>
    </location>
</feature>